<dbReference type="GO" id="GO:0048790">
    <property type="term" value="P:maintenance of presynaptic active zone structure"/>
    <property type="evidence" value="ECO:0007669"/>
    <property type="project" value="UniProtKB-ARBA"/>
</dbReference>
<dbReference type="GO" id="GO:0042383">
    <property type="term" value="C:sarcolemma"/>
    <property type="evidence" value="ECO:0007669"/>
    <property type="project" value="UniProtKB-SubCell"/>
</dbReference>
<dbReference type="Gene3D" id="3.30.60.90">
    <property type="match status" value="1"/>
</dbReference>
<dbReference type="GO" id="GO:0031594">
    <property type="term" value="C:neuromuscular junction"/>
    <property type="evidence" value="ECO:0007669"/>
    <property type="project" value="UniProtKB-ARBA"/>
</dbReference>
<dbReference type="InterPro" id="IPR001202">
    <property type="entry name" value="WW_dom"/>
</dbReference>
<keyword evidence="11" id="KW-0009">Actin-binding</keyword>
<keyword evidence="3" id="KW-1003">Cell membrane</keyword>
<sequence>MEVVYIDELQDVQKKTFTKWINSQLVKHRHEPISDLFIDLRDGNKLLTLLEVLESKTHKRERGRMRVHYLNNVNKALQILEQNNVKLVNISSNDIVDGNPKLTLGLVWSIILHYQVHNHLKDLMSELQQTNLERTLLAWCRLNSQNYPGVDIKNFTTSWSDGLAFNALLHKWKPHLFNFNDIARKHPNARLDFAFRLAHDELNIERLLDPEDVNTSIPDKKSIMMYVMCLFQSLPHSGDDITDINMASASDSSQPTTPSGEQSELSIANLGMPASRPMSLATNISVELGGYQVALEEVLTWLLEAEDKLNHTLEPDSSLNILKEQFHEHENFLIELSSHQDGVGTVLEEGARLLAEGGLQKDEEHEVRIQMSLLNSRWEGLRMRAMERQTRIHKMLTDIQQTQLDQLRKWLTKMEDKISRTVARKPKELRLNEHLNQLYELEKEIEQQRGIVEDLKNIIVVVDEENSDTIYSQMEDQLSALDERWSHICKWKNEWGERLKSYLTMCEEIKADYMKLVGSVNATEITVKQMEAVPVSEIGEILERIKRLHVVKNDMELNQNKLIQLQTRVQDFSNDVTIVDCNDLFEKIENLQDQWEAVGQIIDVQSQRISNSGFDLNLKTGTIINSDNNWMTETVTSIARSEEISGRFENSVTKKQKITNTTRQDFESALINLYKWLDYVDFEIGRIDSAYDTFNKTEETIGYDKTVIDIENHKKEYERVLELGKQLIDELTDQGEFCEMEKSKITDIQKSWDNINDRMQEIQRRREFAIELEQIRTELTDLRKILDEYYQWFDENGQNGDIEVLKAKMESMKLSNERLENLKMRSNILIESSQDIATDDINVIKIEMEQFSTLRKALLERLSERIIELTKLIEKIPPEEYSNAMDSLLSFISNTEKVILSEHGVLSDENTMQNQLTKFKELQESTKHFMEKFNYVNSFGKEFIEKMKNDQKAEKYVTDLDNLNSKWFNVLKILDECQQKLIKDIESLEEFNRELSDLEEWLDTSSKYLSEVSGKELSQDVDTIQSNLQEIQTLLKQIPEVQPRIENVQTKANQLLENSEPEFSIVLNNRLESISQKWHPIIDNASAEQEKLEAALKKNDEIVNGVDDFTEWLSRLEQEIPSDNTVTSAIELFQIRGVYQSLKDKIDARVEEFRTLNELGNDKLLNSEGSSAHELGRRFTFLNARWTDVTDRIYERYRQLQNASHEYGEFRALVVQENDRLDKLEKSLRKSIESAADAEEISEKLDDLENHIRNHPDSRFEKIQEIGKQLVESNIMTRLIREDVEDLENRWNNLHKQADERAQLLEGSVKQAQQLEGRILTLQQSLMQADSILTAHLDTNLTADDLSHDYQKLIEEVENQRITLQEVKMQIDDYKSTEKYEAANRLKEQMTLIEKKFSEVQNKFDRFCRTSNLEPRISRALCELRGIEEATCLLELASPDVDTIENQLDHCLRFYQTLSEIKSEIENIIVTGRKQVAENSVPEPEEFSKRIDGLKDLYNKLGVEITEKKSNIITALKLTQDIHQNMTNMNMCLDKINIDLDNQKYNPDSSINGIYVNKTMTEIIPKLNILKDQTMEYQNKFTMMCEPSCVEQINEKMSSIVVRLANTERRLRIISGIENEPDVTEINAWLLQMENKILEINALPNGAINEQHIEQCKAIQSEVQEAKSKIIQLQHYSFYPKVSAVCKKWESIVKNIETTAKQSMETLQCTKMESINENLPSKKSKLSKISLEKNIIEFEHAAQLMSRRIDIMLLTIGNLSNEKDPAKRLEILNSEVSSLAPDAATLISRGDGLVMTVHTMDPVRAEKIKNEHQDKLRRKWHQVMTEVDGRRIQAQNAEQLLNQYNKSISELETWFKDAPLKLEQANNYEGQLESFTDEFIVRQNDVEQLNKLCDELKKLNIEYHETVHRNINTRWYEISSQFKKYSNSKDKNKFVTDKKMGMGKLETINITEFEMRFKKLRDAMATVLKSINSTPLNGKDYELFQSQEECLKKISNTLNILKSSVEEMCYLYETSSLSLNRMQSEQLGQFCEKLNVDWIIINRQFTERYNRWTKCSDKWKEFCSDNWTFNKSLNEMFDALERLSNNSTEANVKLTDIDKEIGKMQQMLNGIEVLYAEIAAQSSTSDILDLQTLMDRSRIQWQKLITEFNVRREKSNALENNLKNSDWYLEMAYTIVDQVNSLVTSKANPSDDTSLTIRLALIKDREKKLISLLNEIEIAKNHSENVELNKKYGQLLSELHQAQSALSNHRDYVEKKIQSLNKYINSLDTVMTWIMETRTRLNISQELYREERNKVIENIMNTVADREMEVKNILENYTNIQKECDAVQQPVSVELQEKLKKLREDWQYVKNRGEFENKNDAEIFDRSKSGSNNENETCTESLSSSNDSSRQGASISVKCTTERSLKNSPNNTISVNAFLPSSTSSPFSSVAERNQSVNQISDWLSSKENMLRQQAVSVGDVDEILQLLDKQSNVLRELEQKKPQLDELVHTAENLRADTNRQQLHGKVTKLREHWDETNSKVMQRKAQLDAMLSDSQRYERKRHEQEVWLERMELRLTRMRSVGHTADVLETQLREQKSFHAELHQYKHQMELFNQLTQSLIAMYQDDDTTRVKKMTEMINQRYNNLNTSIINRGKLLHSAMNSLHNFDRSLDKFLAWLSEAESSMEGLETEADRLGGRRDQGALRRPQHQLRDLQSEIETHRDVYASLNGAGRKLLGSLASQDDAVMLQRRLDEMNQRWHHLKAKSMAIRNRLESNTEHWNALLLSLRELSEWVIRKDTELTGLEPVRGDINALQKQQDDHRGFRRQLEDKRPVIENNLLSGRQYIANEPPLSDTSDSEGREHDGDSRSYRSTEEQTHELTRSIRREVNKLSEQWNALIARSDAWKGKLDDTTAKMCIFQKALDDLSSRLASAEGIHNGWLNPTDASEVNGMMEQMQKFGERLGPIERSIDETNDQANKFASNNVIVSHVLLSKLEDLNKRWRMLQIAVDERYKILNGFGKDENTPNNQAFLAGSVGPPWERALTPAKVPYYINHQLETTHWDHPKMIELMSSLGNLNEVRFSAYRTAMKLRTVQKRLSLDMLSLSAALEQFDSHGLRAQNDKLIDIPDMITVLTSLYEIIATDNSTQVCIALCIDLAVNWLLNVYDSQRTGQIRVLSFKVGLVLLCKGHLEEKYRYLFRLIADANRLVDQRKLGLLLHDCIQVPRQLGEVAAFGGSNIEPSVRSCFEKAGGDKNEIEAMHFLSWLQQEPQSMVWLPVLHRLAAAENAKHQAKCNICKEYPIIGFRYRCLKCFNFDMCQTCFFSGRNTKNHKLTHPMQEYCTATTSGEDVRDFTRALRNKFKSKRYFKKHPRVGYLPVQTVLEGDALESPAPSPQHSSLSQDMHSRLEMYASRLAEVELSRTRSNSTPDSDDEHQLIAHYCQSLNGSDNINAPRSPVQVMAAIDAEQREELEAMIRELEEENATLQAEYERLRSKQTPGSTPEDGHGVKQADCDMIAEARLLRQHKGRLEARMQILEDHNRQLEAQLQRLRQLLDEPNASSPSKTGTLQTRSVTASQLATDSPAKINGHYHDSQGGLEKAVEELVTVMTENSSNSNGQRVSPPAFK</sequence>
<dbReference type="Gene3D" id="1.20.58.60">
    <property type="match status" value="14"/>
</dbReference>
<keyword evidence="7 15" id="KW-0863">Zinc-finger</keyword>
<dbReference type="CDD" id="cd00201">
    <property type="entry name" value="WW"/>
    <property type="match status" value="1"/>
</dbReference>
<feature type="compositionally biased region" description="Polar residues" evidence="17">
    <location>
        <begin position="245"/>
        <end position="264"/>
    </location>
</feature>
<feature type="domain" description="Calponin-homology (CH)" evidence="19">
    <location>
        <begin position="11"/>
        <end position="115"/>
    </location>
</feature>
<evidence type="ECO:0000256" key="3">
    <source>
        <dbReference type="ARBA" id="ARBA00022475"/>
    </source>
</evidence>
<feature type="region of interest" description="Disordered" evidence="17">
    <location>
        <begin position="2363"/>
        <end position="2395"/>
    </location>
</feature>
<dbReference type="SUPFAM" id="SSF47576">
    <property type="entry name" value="Calponin-homology domain, CH-domain"/>
    <property type="match status" value="1"/>
</dbReference>
<evidence type="ECO:0000256" key="8">
    <source>
        <dbReference type="ARBA" id="ARBA00022833"/>
    </source>
</evidence>
<dbReference type="GO" id="GO:0030010">
    <property type="term" value="P:establishment of cell polarity"/>
    <property type="evidence" value="ECO:0007669"/>
    <property type="project" value="UniProtKB-ARBA"/>
</dbReference>
<feature type="coiled-coil region" evidence="16">
    <location>
        <begin position="3442"/>
        <end position="3476"/>
    </location>
</feature>
<keyword evidence="4" id="KW-0963">Cytoplasm</keyword>
<organism evidence="21 22">
    <name type="scientific">Microctonus aethiopoides</name>
    <dbReference type="NCBI Taxonomy" id="144406"/>
    <lineage>
        <taxon>Eukaryota</taxon>
        <taxon>Metazoa</taxon>
        <taxon>Ecdysozoa</taxon>
        <taxon>Arthropoda</taxon>
        <taxon>Hexapoda</taxon>
        <taxon>Insecta</taxon>
        <taxon>Pterygota</taxon>
        <taxon>Neoptera</taxon>
        <taxon>Endopterygota</taxon>
        <taxon>Hymenoptera</taxon>
        <taxon>Apocrita</taxon>
        <taxon>Ichneumonoidea</taxon>
        <taxon>Braconidae</taxon>
        <taxon>Euphorinae</taxon>
        <taxon>Microctonus</taxon>
    </lineage>
</organism>
<dbReference type="PROSITE" id="PS00020">
    <property type="entry name" value="ACTININ_2"/>
    <property type="match status" value="1"/>
</dbReference>
<keyword evidence="8" id="KW-0862">Zinc</keyword>
<dbReference type="InterPro" id="IPR043145">
    <property type="entry name" value="Znf_ZZ_sf"/>
</dbReference>
<keyword evidence="9" id="KW-0106">Calcium</keyword>
<evidence type="ECO:0000256" key="13">
    <source>
        <dbReference type="ARBA" id="ARBA00065906"/>
    </source>
</evidence>
<feature type="coiled-coil region" evidence="16">
    <location>
        <begin position="2659"/>
        <end position="2712"/>
    </location>
</feature>
<dbReference type="Pfam" id="PF09068">
    <property type="entry name" value="EF-hand_2"/>
    <property type="match status" value="1"/>
</dbReference>
<dbReference type="GO" id="GO:0008586">
    <property type="term" value="P:imaginal disc-derived wing vein morphogenesis"/>
    <property type="evidence" value="ECO:0007669"/>
    <property type="project" value="UniProtKB-ARBA"/>
</dbReference>
<dbReference type="GO" id="GO:0048172">
    <property type="term" value="P:regulation of short-term neuronal synaptic plasticity"/>
    <property type="evidence" value="ECO:0007669"/>
    <property type="project" value="UniProtKB-ARBA"/>
</dbReference>
<keyword evidence="6" id="KW-0677">Repeat</keyword>
<dbReference type="SUPFAM" id="SSF46966">
    <property type="entry name" value="Spectrin repeat"/>
    <property type="match status" value="16"/>
</dbReference>
<dbReference type="PROSITE" id="PS50135">
    <property type="entry name" value="ZF_ZZ_2"/>
    <property type="match status" value="1"/>
</dbReference>
<dbReference type="SUPFAM" id="SSF51045">
    <property type="entry name" value="WW domain"/>
    <property type="match status" value="1"/>
</dbReference>
<dbReference type="SMART" id="SM00033">
    <property type="entry name" value="CH"/>
    <property type="match status" value="2"/>
</dbReference>
<gene>
    <name evidence="21" type="ORF">PV328_006958</name>
</gene>
<dbReference type="GO" id="GO:0007474">
    <property type="term" value="P:imaginal disc-derived wing vein specification"/>
    <property type="evidence" value="ECO:0007669"/>
    <property type="project" value="UniProtKB-ARBA"/>
</dbReference>
<dbReference type="FunFam" id="1.20.58.60:FF:000075">
    <property type="entry name" value="utrophin isoform X1"/>
    <property type="match status" value="1"/>
</dbReference>
<comment type="subunit">
    <text evidence="13">Component of the dystrophin associated protein complex (DAPC). Interacts with Dg, via the Dg WW domain binding sites.</text>
</comment>
<dbReference type="GO" id="GO:0005856">
    <property type="term" value="C:cytoskeleton"/>
    <property type="evidence" value="ECO:0007669"/>
    <property type="project" value="UniProtKB-SubCell"/>
</dbReference>
<dbReference type="GO" id="GO:0008270">
    <property type="term" value="F:zinc ion binding"/>
    <property type="evidence" value="ECO:0007669"/>
    <property type="project" value="UniProtKB-KW"/>
</dbReference>
<dbReference type="SUPFAM" id="SSF47473">
    <property type="entry name" value="EF-hand"/>
    <property type="match status" value="2"/>
</dbReference>
<dbReference type="InterPro" id="IPR035436">
    <property type="entry name" value="Dystrophin/utrophin"/>
</dbReference>
<evidence type="ECO:0000259" key="20">
    <source>
        <dbReference type="PROSITE" id="PS50135"/>
    </source>
</evidence>
<dbReference type="GO" id="GO:0046928">
    <property type="term" value="P:regulation of neurotransmitter secretion"/>
    <property type="evidence" value="ECO:0007669"/>
    <property type="project" value="UniProtKB-ARBA"/>
</dbReference>
<dbReference type="PROSITE" id="PS00019">
    <property type="entry name" value="ACTININ_1"/>
    <property type="match status" value="1"/>
</dbReference>
<keyword evidence="10" id="KW-0472">Membrane</keyword>
<feature type="region of interest" description="Disordered" evidence="17">
    <location>
        <begin position="242"/>
        <end position="264"/>
    </location>
</feature>
<evidence type="ECO:0000256" key="15">
    <source>
        <dbReference type="PROSITE-ProRule" id="PRU00228"/>
    </source>
</evidence>
<dbReference type="Gene3D" id="1.10.418.10">
    <property type="entry name" value="Calponin-like domain"/>
    <property type="match status" value="2"/>
</dbReference>
<dbReference type="InterPro" id="IPR001589">
    <property type="entry name" value="Actinin_actin-bd_CS"/>
</dbReference>
<evidence type="ECO:0000256" key="1">
    <source>
        <dbReference type="ARBA" id="ARBA00004245"/>
    </source>
</evidence>
<comment type="subcellular location">
    <subcellularLocation>
        <location evidence="2">Cell membrane</location>
        <location evidence="2">Sarcolemma</location>
        <topology evidence="2">Peripheral membrane protein</topology>
        <orientation evidence="2">Cytoplasmic side</orientation>
    </subcellularLocation>
    <subcellularLocation>
        <location evidence="1">Cytoplasm</location>
        <location evidence="1">Cytoskeleton</location>
    </subcellularLocation>
</comment>
<reference evidence="21" key="2">
    <citation type="submission" date="2023-03" db="EMBL/GenBank/DDBJ databases">
        <authorList>
            <person name="Inwood S.N."/>
            <person name="Skelly J.G."/>
            <person name="Guhlin J."/>
            <person name="Harrop T.W.R."/>
            <person name="Goldson S.G."/>
            <person name="Dearden P.K."/>
        </authorList>
    </citation>
    <scope>NUCLEOTIDE SEQUENCE</scope>
    <source>
        <strain evidence="21">Irish</strain>
        <tissue evidence="21">Whole body</tissue>
    </source>
</reference>
<evidence type="ECO:0000256" key="16">
    <source>
        <dbReference type="SAM" id="Coils"/>
    </source>
</evidence>
<evidence type="ECO:0000259" key="19">
    <source>
        <dbReference type="PROSITE" id="PS50021"/>
    </source>
</evidence>
<feature type="region of interest" description="Disordered" evidence="17">
    <location>
        <begin position="2820"/>
        <end position="2864"/>
    </location>
</feature>
<dbReference type="InterPro" id="IPR015153">
    <property type="entry name" value="EF-hand_dom_typ1"/>
</dbReference>
<proteinExistence type="predicted"/>
<dbReference type="SMART" id="SM00150">
    <property type="entry name" value="SPEC"/>
    <property type="match status" value="14"/>
</dbReference>
<dbReference type="PIRSF" id="PIRSF002341">
    <property type="entry name" value="Dystrophin/utrophin"/>
    <property type="match status" value="1"/>
</dbReference>
<dbReference type="GO" id="GO:0050699">
    <property type="term" value="F:WW domain binding"/>
    <property type="evidence" value="ECO:0007669"/>
    <property type="project" value="UniProtKB-ARBA"/>
</dbReference>
<dbReference type="InterPro" id="IPR001715">
    <property type="entry name" value="CH_dom"/>
</dbReference>
<dbReference type="Pfam" id="PF00307">
    <property type="entry name" value="CH"/>
    <property type="match status" value="2"/>
</dbReference>
<feature type="coiled-coil region" evidence="16">
    <location>
        <begin position="2461"/>
        <end position="2495"/>
    </location>
</feature>
<evidence type="ECO:0000256" key="12">
    <source>
        <dbReference type="ARBA" id="ARBA00023212"/>
    </source>
</evidence>
<dbReference type="Pfam" id="PF00569">
    <property type="entry name" value="ZZ"/>
    <property type="match status" value="1"/>
</dbReference>
<dbReference type="CDD" id="cd21186">
    <property type="entry name" value="CH_DMD-like_rpt1"/>
    <property type="match status" value="1"/>
</dbReference>
<dbReference type="CDD" id="cd00176">
    <property type="entry name" value="SPEC"/>
    <property type="match status" value="5"/>
</dbReference>
<feature type="region of interest" description="Disordered" evidence="17">
    <location>
        <begin position="3537"/>
        <end position="3579"/>
    </location>
</feature>
<comment type="caution">
    <text evidence="21">The sequence shown here is derived from an EMBL/GenBank/DDBJ whole genome shotgun (WGS) entry which is preliminary data.</text>
</comment>
<dbReference type="InterPro" id="IPR036020">
    <property type="entry name" value="WW_dom_sf"/>
</dbReference>
<keyword evidence="12" id="KW-0206">Cytoskeleton</keyword>
<evidence type="ECO:0000259" key="18">
    <source>
        <dbReference type="PROSITE" id="PS50020"/>
    </source>
</evidence>
<keyword evidence="16" id="KW-0175">Coiled coil</keyword>
<dbReference type="InterPro" id="IPR018159">
    <property type="entry name" value="Spectrin/alpha-actinin"/>
</dbReference>
<dbReference type="PROSITE" id="PS50020">
    <property type="entry name" value="WW_DOMAIN_2"/>
    <property type="match status" value="1"/>
</dbReference>
<dbReference type="GO" id="GO:0007274">
    <property type="term" value="P:neuromuscular synaptic transmission"/>
    <property type="evidence" value="ECO:0007669"/>
    <property type="project" value="UniProtKB-ARBA"/>
</dbReference>
<dbReference type="SUPFAM" id="SSF57850">
    <property type="entry name" value="RING/U-box"/>
    <property type="match status" value="1"/>
</dbReference>
<dbReference type="PANTHER" id="PTHR12268">
    <property type="entry name" value="E3 UBIQUITIN-PROTEIN LIGASE KCMF1"/>
    <property type="match status" value="1"/>
</dbReference>
<feature type="compositionally biased region" description="Polar residues" evidence="17">
    <location>
        <begin position="3539"/>
        <end position="3561"/>
    </location>
</feature>
<dbReference type="Pfam" id="PF00397">
    <property type="entry name" value="WW"/>
    <property type="match status" value="1"/>
</dbReference>
<accession>A0AA39KU38</accession>
<evidence type="ECO:0000256" key="17">
    <source>
        <dbReference type="SAM" id="MobiDB-lite"/>
    </source>
</evidence>
<evidence type="ECO:0000256" key="10">
    <source>
        <dbReference type="ARBA" id="ARBA00023136"/>
    </source>
</evidence>
<feature type="region of interest" description="Disordered" evidence="17">
    <location>
        <begin position="3588"/>
        <end position="3607"/>
    </location>
</feature>
<feature type="compositionally biased region" description="Polar residues" evidence="17">
    <location>
        <begin position="3589"/>
        <end position="3600"/>
    </location>
</feature>
<evidence type="ECO:0000256" key="2">
    <source>
        <dbReference type="ARBA" id="ARBA00004278"/>
    </source>
</evidence>
<reference evidence="21" key="1">
    <citation type="journal article" date="2023" name="bioRxiv">
        <title>Scaffold-level genome assemblies of two parasitoid biocontrol wasps reveal the parthenogenesis mechanism and an associated novel virus.</title>
        <authorList>
            <person name="Inwood S."/>
            <person name="Skelly J."/>
            <person name="Guhlin J."/>
            <person name="Harrop T."/>
            <person name="Goldson S."/>
            <person name="Dearden P."/>
        </authorList>
    </citation>
    <scope>NUCLEOTIDE SEQUENCE</scope>
    <source>
        <strain evidence="21">Irish</strain>
        <tissue evidence="21">Whole body</tissue>
    </source>
</reference>
<dbReference type="Pfam" id="PF00435">
    <property type="entry name" value="Spectrin"/>
    <property type="match status" value="8"/>
</dbReference>
<feature type="coiled-coil region" evidence="16">
    <location>
        <begin position="431"/>
        <end position="458"/>
    </location>
</feature>
<dbReference type="PANTHER" id="PTHR12268:SF14">
    <property type="entry name" value="DYSTROPHIN-1"/>
    <property type="match status" value="1"/>
</dbReference>
<dbReference type="InterPro" id="IPR050774">
    <property type="entry name" value="KCMF1/Dystrophin"/>
</dbReference>
<evidence type="ECO:0000313" key="22">
    <source>
        <dbReference type="Proteomes" id="UP001168990"/>
    </source>
</evidence>
<dbReference type="InterPro" id="IPR015154">
    <property type="entry name" value="EF-hand_dom_typ2"/>
</dbReference>
<feature type="coiled-coil region" evidence="16">
    <location>
        <begin position="1343"/>
        <end position="1403"/>
    </location>
</feature>
<evidence type="ECO:0000256" key="6">
    <source>
        <dbReference type="ARBA" id="ARBA00022737"/>
    </source>
</evidence>
<dbReference type="PROSITE" id="PS50021">
    <property type="entry name" value="CH"/>
    <property type="match status" value="2"/>
</dbReference>
<dbReference type="Gene3D" id="2.20.70.10">
    <property type="match status" value="1"/>
</dbReference>
<dbReference type="PROSITE" id="PS01357">
    <property type="entry name" value="ZF_ZZ_1"/>
    <property type="match status" value="1"/>
</dbReference>
<dbReference type="GO" id="GO:0003779">
    <property type="term" value="F:actin binding"/>
    <property type="evidence" value="ECO:0007669"/>
    <property type="project" value="UniProtKB-KW"/>
</dbReference>
<feature type="compositionally biased region" description="Polar residues" evidence="17">
    <location>
        <begin position="2369"/>
        <end position="2395"/>
    </location>
</feature>
<dbReference type="InterPro" id="IPR000433">
    <property type="entry name" value="Znf_ZZ"/>
</dbReference>
<evidence type="ECO:0000256" key="7">
    <source>
        <dbReference type="ARBA" id="ARBA00022771"/>
    </source>
</evidence>
<dbReference type="Gene3D" id="1.10.238.10">
    <property type="entry name" value="EF-hand"/>
    <property type="match status" value="2"/>
</dbReference>
<dbReference type="GO" id="GO:0016010">
    <property type="term" value="C:dystrophin-associated glycoprotein complex"/>
    <property type="evidence" value="ECO:0007669"/>
    <property type="project" value="UniProtKB-ARBA"/>
</dbReference>
<evidence type="ECO:0000256" key="4">
    <source>
        <dbReference type="ARBA" id="ARBA00022490"/>
    </source>
</evidence>
<dbReference type="InterPro" id="IPR011992">
    <property type="entry name" value="EF-hand-dom_pair"/>
</dbReference>
<dbReference type="InterPro" id="IPR002017">
    <property type="entry name" value="Spectrin_repeat"/>
</dbReference>
<dbReference type="GO" id="GO:0046716">
    <property type="term" value="P:muscle cell cellular homeostasis"/>
    <property type="evidence" value="ECO:0007669"/>
    <property type="project" value="UniProtKB-ARBA"/>
</dbReference>
<evidence type="ECO:0000256" key="14">
    <source>
        <dbReference type="ARBA" id="ARBA00083840"/>
    </source>
</evidence>
<dbReference type="SMART" id="SM00456">
    <property type="entry name" value="WW"/>
    <property type="match status" value="1"/>
</dbReference>
<feature type="domain" description="Calponin-homology (CH)" evidence="19">
    <location>
        <begin position="130"/>
        <end position="235"/>
    </location>
</feature>
<dbReference type="InterPro" id="IPR036872">
    <property type="entry name" value="CH_dom_sf"/>
</dbReference>
<keyword evidence="22" id="KW-1185">Reference proteome</keyword>
<evidence type="ECO:0000256" key="5">
    <source>
        <dbReference type="ARBA" id="ARBA00022723"/>
    </source>
</evidence>
<keyword evidence="5" id="KW-0479">Metal-binding</keyword>
<dbReference type="CDD" id="cd16242">
    <property type="entry name" value="EFh_DMD_like"/>
    <property type="match status" value="1"/>
</dbReference>
<feature type="domain" description="ZZ-type" evidence="20">
    <location>
        <begin position="3270"/>
        <end position="3326"/>
    </location>
</feature>
<feature type="compositionally biased region" description="Basic and acidic residues" evidence="17">
    <location>
        <begin position="2839"/>
        <end position="2864"/>
    </location>
</feature>
<dbReference type="CDD" id="cd02334">
    <property type="entry name" value="ZZ_dystrophin"/>
    <property type="match status" value="1"/>
</dbReference>
<protein>
    <recommendedName>
        <fullName evidence="14">Protein detached</fullName>
    </recommendedName>
</protein>
<evidence type="ECO:0000256" key="9">
    <source>
        <dbReference type="ARBA" id="ARBA00022837"/>
    </source>
</evidence>
<dbReference type="SMART" id="SM00291">
    <property type="entry name" value="ZnF_ZZ"/>
    <property type="match status" value="1"/>
</dbReference>
<dbReference type="EMBL" id="JAQQBS010000002">
    <property type="protein sequence ID" value="KAK0173815.1"/>
    <property type="molecule type" value="Genomic_DNA"/>
</dbReference>
<evidence type="ECO:0000313" key="21">
    <source>
        <dbReference type="EMBL" id="KAK0173815.1"/>
    </source>
</evidence>
<feature type="domain" description="WW" evidence="18">
    <location>
        <begin position="3015"/>
        <end position="3048"/>
    </location>
</feature>
<evidence type="ECO:0000256" key="11">
    <source>
        <dbReference type="ARBA" id="ARBA00023203"/>
    </source>
</evidence>
<dbReference type="FunFam" id="3.30.60.90:FF:000001">
    <property type="entry name" value="Dystrophin isoform 2"/>
    <property type="match status" value="1"/>
</dbReference>
<dbReference type="Pfam" id="PF09069">
    <property type="entry name" value="EF-hand_3"/>
    <property type="match status" value="1"/>
</dbReference>
<dbReference type="Proteomes" id="UP001168990">
    <property type="component" value="Unassembled WGS sequence"/>
</dbReference>
<name>A0AA39KU38_9HYME</name>
<dbReference type="GO" id="GO:0005737">
    <property type="term" value="C:cytoplasm"/>
    <property type="evidence" value="ECO:0007669"/>
    <property type="project" value="UniProtKB-ARBA"/>
</dbReference>